<evidence type="ECO:0000256" key="6">
    <source>
        <dbReference type="ARBA" id="ARBA00023163"/>
    </source>
</evidence>
<evidence type="ECO:0000256" key="8">
    <source>
        <dbReference type="PROSITE-ProRule" id="PRU00042"/>
    </source>
</evidence>
<dbReference type="Pfam" id="PF00096">
    <property type="entry name" value="zf-C2H2"/>
    <property type="match status" value="2"/>
</dbReference>
<dbReference type="FunFam" id="3.30.160.60:FF:000446">
    <property type="entry name" value="Zinc finger protein"/>
    <property type="match status" value="1"/>
</dbReference>
<dbReference type="GO" id="GO:0005634">
    <property type="term" value="C:nucleus"/>
    <property type="evidence" value="ECO:0007669"/>
    <property type="project" value="UniProtKB-SubCell"/>
</dbReference>
<dbReference type="PROSITE" id="PS00028">
    <property type="entry name" value="ZINC_FINGER_C2H2_1"/>
    <property type="match status" value="3"/>
</dbReference>
<dbReference type="GO" id="GO:0006357">
    <property type="term" value="P:regulation of transcription by RNA polymerase II"/>
    <property type="evidence" value="ECO:0007669"/>
    <property type="project" value="TreeGrafter"/>
</dbReference>
<sequence>MTASDRWPCSQCPKTFTRKGDLVRHNLLHQGHRPHTCAKCGKSFAQYSGYRTHLNVHSGEKPFRCGIASCKATFADPSSRSRHRKETHELSGAYCCPVPGCRSRGIKRRSVFAAHMKKHGSKYEDDDIERHFKNVVRGVRSVKTKMEAPEYDLDLKLPEVPPIMPYDTYIAYNPFPLYSVPPLPNDLTDLHVTNGELFTFDSPSSSLSPDSHSSPSSSFSPSPSPFQSRDRDESRFNLRHVNVAEANGHYDPLTSGNDKPALSPVSQLMYEYGL</sequence>
<evidence type="ECO:0000259" key="10">
    <source>
        <dbReference type="PROSITE" id="PS50157"/>
    </source>
</evidence>
<dbReference type="Gene3D" id="3.30.160.60">
    <property type="entry name" value="Classic Zinc Finger"/>
    <property type="match status" value="3"/>
</dbReference>
<comment type="caution">
    <text evidence="11">The sequence shown here is derived from an EMBL/GenBank/DDBJ whole genome shotgun (WGS) entry which is preliminary data.</text>
</comment>
<evidence type="ECO:0000256" key="3">
    <source>
        <dbReference type="ARBA" id="ARBA00022771"/>
    </source>
</evidence>
<feature type="region of interest" description="Disordered" evidence="9">
    <location>
        <begin position="202"/>
        <end position="239"/>
    </location>
</feature>
<proteinExistence type="predicted"/>
<keyword evidence="6" id="KW-0804">Transcription</keyword>
<keyword evidence="7" id="KW-0539">Nucleus</keyword>
<keyword evidence="12" id="KW-1185">Reference proteome</keyword>
<protein>
    <submittedName>
        <fullName evidence="11">Sex-determining transformer protein 1</fullName>
    </submittedName>
</protein>
<feature type="domain" description="C2H2-type" evidence="10">
    <location>
        <begin position="63"/>
        <end position="88"/>
    </location>
</feature>
<dbReference type="InterPro" id="IPR051061">
    <property type="entry name" value="Zinc_finger_trans_reg"/>
</dbReference>
<feature type="domain" description="C2H2-type" evidence="10">
    <location>
        <begin position="7"/>
        <end position="34"/>
    </location>
</feature>
<dbReference type="AlphaFoldDB" id="A0AAW0EDI6"/>
<dbReference type="InterPro" id="IPR036236">
    <property type="entry name" value="Znf_C2H2_sf"/>
</dbReference>
<evidence type="ECO:0000256" key="2">
    <source>
        <dbReference type="ARBA" id="ARBA00022723"/>
    </source>
</evidence>
<evidence type="ECO:0000256" key="5">
    <source>
        <dbReference type="ARBA" id="ARBA00023015"/>
    </source>
</evidence>
<dbReference type="EMBL" id="JAWWNJ010000002">
    <property type="protein sequence ID" value="KAK7061945.1"/>
    <property type="molecule type" value="Genomic_DNA"/>
</dbReference>
<dbReference type="SMART" id="SM00355">
    <property type="entry name" value="ZnF_C2H2"/>
    <property type="match status" value="4"/>
</dbReference>
<dbReference type="PANTHER" id="PTHR46179:SF13">
    <property type="entry name" value="C2H2-TYPE DOMAIN-CONTAINING PROTEIN"/>
    <property type="match status" value="1"/>
</dbReference>
<comment type="subcellular location">
    <subcellularLocation>
        <location evidence="1">Nucleus</location>
    </subcellularLocation>
</comment>
<evidence type="ECO:0000313" key="12">
    <source>
        <dbReference type="Proteomes" id="UP001362999"/>
    </source>
</evidence>
<gene>
    <name evidence="11" type="ORF">R3P38DRAFT_681467</name>
</gene>
<reference evidence="11 12" key="1">
    <citation type="journal article" date="2024" name="J Genomics">
        <title>Draft genome sequencing and assembly of Favolaschia claudopus CIRM-BRFM 2984 isolated from oak limbs.</title>
        <authorList>
            <person name="Navarro D."/>
            <person name="Drula E."/>
            <person name="Chaduli D."/>
            <person name="Cazenave R."/>
            <person name="Ahrendt S."/>
            <person name="Wang J."/>
            <person name="Lipzen A."/>
            <person name="Daum C."/>
            <person name="Barry K."/>
            <person name="Grigoriev I.V."/>
            <person name="Favel A."/>
            <person name="Rosso M.N."/>
            <person name="Martin F."/>
        </authorList>
    </citation>
    <scope>NUCLEOTIDE SEQUENCE [LARGE SCALE GENOMIC DNA]</scope>
    <source>
        <strain evidence="11 12">CIRM-BRFM 2984</strain>
    </source>
</reference>
<dbReference type="Proteomes" id="UP001362999">
    <property type="component" value="Unassembled WGS sequence"/>
</dbReference>
<feature type="domain" description="C2H2-type" evidence="10">
    <location>
        <begin position="35"/>
        <end position="62"/>
    </location>
</feature>
<evidence type="ECO:0000256" key="1">
    <source>
        <dbReference type="ARBA" id="ARBA00004123"/>
    </source>
</evidence>
<keyword evidence="2" id="KW-0479">Metal-binding</keyword>
<dbReference type="InterPro" id="IPR013087">
    <property type="entry name" value="Znf_C2H2_type"/>
</dbReference>
<dbReference type="SUPFAM" id="SSF57667">
    <property type="entry name" value="beta-beta-alpha zinc fingers"/>
    <property type="match status" value="1"/>
</dbReference>
<accession>A0AAW0EDI6</accession>
<evidence type="ECO:0000256" key="4">
    <source>
        <dbReference type="ARBA" id="ARBA00022833"/>
    </source>
</evidence>
<feature type="compositionally biased region" description="Low complexity" evidence="9">
    <location>
        <begin position="202"/>
        <end position="221"/>
    </location>
</feature>
<dbReference type="PROSITE" id="PS50157">
    <property type="entry name" value="ZINC_FINGER_C2H2_2"/>
    <property type="match status" value="3"/>
</dbReference>
<evidence type="ECO:0000256" key="7">
    <source>
        <dbReference type="ARBA" id="ARBA00023242"/>
    </source>
</evidence>
<dbReference type="PANTHER" id="PTHR46179">
    <property type="entry name" value="ZINC FINGER PROTEIN"/>
    <property type="match status" value="1"/>
</dbReference>
<name>A0AAW0EDI6_9AGAR</name>
<keyword evidence="5" id="KW-0805">Transcription regulation</keyword>
<dbReference type="GO" id="GO:0008270">
    <property type="term" value="F:zinc ion binding"/>
    <property type="evidence" value="ECO:0007669"/>
    <property type="project" value="UniProtKB-KW"/>
</dbReference>
<keyword evidence="3 8" id="KW-0863">Zinc-finger</keyword>
<organism evidence="11 12">
    <name type="scientific">Favolaschia claudopus</name>
    <dbReference type="NCBI Taxonomy" id="2862362"/>
    <lineage>
        <taxon>Eukaryota</taxon>
        <taxon>Fungi</taxon>
        <taxon>Dikarya</taxon>
        <taxon>Basidiomycota</taxon>
        <taxon>Agaricomycotina</taxon>
        <taxon>Agaricomycetes</taxon>
        <taxon>Agaricomycetidae</taxon>
        <taxon>Agaricales</taxon>
        <taxon>Marasmiineae</taxon>
        <taxon>Mycenaceae</taxon>
        <taxon>Favolaschia</taxon>
    </lineage>
</organism>
<evidence type="ECO:0000313" key="11">
    <source>
        <dbReference type="EMBL" id="KAK7061945.1"/>
    </source>
</evidence>
<evidence type="ECO:0000256" key="9">
    <source>
        <dbReference type="SAM" id="MobiDB-lite"/>
    </source>
</evidence>
<keyword evidence="4" id="KW-0862">Zinc</keyword>